<dbReference type="EMBL" id="JH921449">
    <property type="protein sequence ID" value="EKD13591.1"/>
    <property type="molecule type" value="Genomic_DNA"/>
</dbReference>
<protein>
    <submittedName>
        <fullName evidence="1">Uncharacterized protein</fullName>
    </submittedName>
</protein>
<dbReference type="Proteomes" id="UP000006753">
    <property type="component" value="Unassembled WGS sequence"/>
</dbReference>
<dbReference type="eggNOG" id="ENOG502QR0D">
    <property type="taxonomic scope" value="Eukaryota"/>
</dbReference>
<organism evidence="1 2">
    <name type="scientific">Marssonina brunnea f. sp. multigermtubi (strain MB_m1)</name>
    <name type="common">Marssonina leaf spot fungus</name>
    <dbReference type="NCBI Taxonomy" id="1072389"/>
    <lineage>
        <taxon>Eukaryota</taxon>
        <taxon>Fungi</taxon>
        <taxon>Dikarya</taxon>
        <taxon>Ascomycota</taxon>
        <taxon>Pezizomycotina</taxon>
        <taxon>Leotiomycetes</taxon>
        <taxon>Helotiales</taxon>
        <taxon>Drepanopezizaceae</taxon>
        <taxon>Drepanopeziza</taxon>
    </lineage>
</organism>
<sequence>MDTTFTTQSATSTATNASIFNSSTFDSQNSSNMSDFSSYYYGLPGMPQLLARSSKIPRPATIVTDPDDSGFRGPTPMLHFVSKDRVIKQALGKGLRESIVAILMTKKPVTWTSVDYLRLGRNHIELESPAVVLITAEKDHTATAEAQRVVDVIKEECVKVGLPGLEVEMMEGIRSEGPAHRADDDNPGSRTQDLHADEVYKNHIVWKYGRSTYFTSGMTGAIASDYLWGDGITKSDEWHIKDAPSGSRFSLKGDSGALVWDIDGAVVGMMWGDCFQTLVTCVTPIEAVLADIKETLGARNFIMVVRNPTRK</sequence>
<evidence type="ECO:0000313" key="2">
    <source>
        <dbReference type="Proteomes" id="UP000006753"/>
    </source>
</evidence>
<reference evidence="1 2" key="1">
    <citation type="journal article" date="2012" name="BMC Genomics">
        <title>Sequencing the genome of Marssonina brunnea reveals fungus-poplar co-evolution.</title>
        <authorList>
            <person name="Zhu S."/>
            <person name="Cao Y.-Z."/>
            <person name="Jiang C."/>
            <person name="Tan B.-Y."/>
            <person name="Wang Z."/>
            <person name="Feng S."/>
            <person name="Zhang L."/>
            <person name="Su X.-H."/>
            <person name="Brejova B."/>
            <person name="Vinar T."/>
            <person name="Xu M."/>
            <person name="Wang M.-X."/>
            <person name="Zhang S.-G."/>
            <person name="Huang M.-R."/>
            <person name="Wu R."/>
            <person name="Zhou Y."/>
        </authorList>
    </citation>
    <scope>NUCLEOTIDE SEQUENCE [LARGE SCALE GENOMIC DNA]</scope>
    <source>
        <strain evidence="1 2">MB_m1</strain>
    </source>
</reference>
<accession>K1WL80</accession>
<dbReference type="HOGENOM" id="CLU_894506_0_0_1"/>
<dbReference type="InterPro" id="IPR009003">
    <property type="entry name" value="Peptidase_S1_PA"/>
</dbReference>
<dbReference type="SUPFAM" id="SSF50494">
    <property type="entry name" value="Trypsin-like serine proteases"/>
    <property type="match status" value="1"/>
</dbReference>
<gene>
    <name evidence="1" type="ORF">MBM_08309</name>
</gene>
<dbReference type="InParanoid" id="K1WL80"/>
<dbReference type="KEGG" id="mbe:MBM_08309"/>
<dbReference type="AlphaFoldDB" id="K1WL80"/>
<dbReference type="OrthoDB" id="3563428at2759"/>
<evidence type="ECO:0000313" key="1">
    <source>
        <dbReference type="EMBL" id="EKD13591.1"/>
    </source>
</evidence>
<name>K1WL80_MARBU</name>
<keyword evidence="2" id="KW-1185">Reference proteome</keyword>
<proteinExistence type="predicted"/>
<dbReference type="STRING" id="1072389.K1WL80"/>